<keyword evidence="11" id="KW-1185">Reference proteome</keyword>
<evidence type="ECO:0000256" key="6">
    <source>
        <dbReference type="ARBA" id="ARBA00023136"/>
    </source>
</evidence>
<feature type="transmembrane region" description="Helical" evidence="8">
    <location>
        <begin position="288"/>
        <end position="311"/>
    </location>
</feature>
<comment type="caution">
    <text evidence="10">The sequence shown here is derived from an EMBL/GenBank/DDBJ whole genome shotgun (WGS) entry which is preliminary data.</text>
</comment>
<keyword evidence="3" id="KW-1003">Cell membrane</keyword>
<dbReference type="SUPFAM" id="SSF103473">
    <property type="entry name" value="MFS general substrate transporter"/>
    <property type="match status" value="2"/>
</dbReference>
<feature type="transmembrane region" description="Helical" evidence="8">
    <location>
        <begin position="323"/>
        <end position="340"/>
    </location>
</feature>
<feature type="region of interest" description="Disordered" evidence="7">
    <location>
        <begin position="512"/>
        <end position="541"/>
    </location>
</feature>
<accession>A0ABS7FL17</accession>
<evidence type="ECO:0000256" key="4">
    <source>
        <dbReference type="ARBA" id="ARBA00022692"/>
    </source>
</evidence>
<feature type="transmembrane region" description="Helical" evidence="8">
    <location>
        <begin position="123"/>
        <end position="147"/>
    </location>
</feature>
<dbReference type="PROSITE" id="PS50850">
    <property type="entry name" value="MFS"/>
    <property type="match status" value="1"/>
</dbReference>
<organism evidence="10 11">
    <name type="scientific">Actinomadura parmotrematis</name>
    <dbReference type="NCBI Taxonomy" id="2864039"/>
    <lineage>
        <taxon>Bacteria</taxon>
        <taxon>Bacillati</taxon>
        <taxon>Actinomycetota</taxon>
        <taxon>Actinomycetes</taxon>
        <taxon>Streptosporangiales</taxon>
        <taxon>Thermomonosporaceae</taxon>
        <taxon>Actinomadura</taxon>
    </lineage>
</organism>
<feature type="transmembrane region" description="Helical" evidence="8">
    <location>
        <begin position="352"/>
        <end position="370"/>
    </location>
</feature>
<evidence type="ECO:0000256" key="2">
    <source>
        <dbReference type="ARBA" id="ARBA00022448"/>
    </source>
</evidence>
<keyword evidence="5 8" id="KW-1133">Transmembrane helix</keyword>
<evidence type="ECO:0000256" key="5">
    <source>
        <dbReference type="ARBA" id="ARBA00022989"/>
    </source>
</evidence>
<feature type="transmembrane region" description="Helical" evidence="8">
    <location>
        <begin position="32"/>
        <end position="55"/>
    </location>
</feature>
<comment type="subcellular location">
    <subcellularLocation>
        <location evidence="1">Cell membrane</location>
        <topology evidence="1">Multi-pass membrane protein</topology>
    </subcellularLocation>
</comment>
<name>A0ABS7FL17_9ACTN</name>
<feature type="transmembrane region" description="Helical" evidence="8">
    <location>
        <begin position="98"/>
        <end position="117"/>
    </location>
</feature>
<evidence type="ECO:0000256" key="7">
    <source>
        <dbReference type="SAM" id="MobiDB-lite"/>
    </source>
</evidence>
<dbReference type="Gene3D" id="1.20.1720.10">
    <property type="entry name" value="Multidrug resistance protein D"/>
    <property type="match status" value="1"/>
</dbReference>
<dbReference type="Pfam" id="PF07690">
    <property type="entry name" value="MFS_1"/>
    <property type="match status" value="1"/>
</dbReference>
<evidence type="ECO:0000256" key="8">
    <source>
        <dbReference type="SAM" id="Phobius"/>
    </source>
</evidence>
<dbReference type="Gene3D" id="1.20.1250.20">
    <property type="entry name" value="MFS general substrate transporter like domains"/>
    <property type="match status" value="1"/>
</dbReference>
<dbReference type="EMBL" id="JAIBOA010000001">
    <property type="protein sequence ID" value="MBW8480940.1"/>
    <property type="molecule type" value="Genomic_DNA"/>
</dbReference>
<feature type="transmembrane region" description="Helical" evidence="8">
    <location>
        <begin position="414"/>
        <end position="437"/>
    </location>
</feature>
<dbReference type="InterPro" id="IPR004638">
    <property type="entry name" value="EmrB-like"/>
</dbReference>
<dbReference type="PRINTS" id="PR01036">
    <property type="entry name" value="TCRTETB"/>
</dbReference>
<proteinExistence type="predicted"/>
<feature type="transmembrane region" description="Helical" evidence="8">
    <location>
        <begin position="159"/>
        <end position="178"/>
    </location>
</feature>
<feature type="transmembrane region" description="Helical" evidence="8">
    <location>
        <begin position="67"/>
        <end position="86"/>
    </location>
</feature>
<sequence length="541" mass="57038">MCHTDFRGLAPAEWSSVNPPETPQFGKRQTRIILGGLMLGMLLAALDQMIVSTALPTIVRDLNGLEHISWVVTAYLLASTVAMPLYGKLGDQYGRKPVFVFVIVVFIIGSVLCGMAQSMTQLILFRAVQGLGGGGLMLSAMSIIADVVPLRDRGRYQGVFGAVFALASVAGPLVGGFFSDHLTWRWIFYINLPIGLAALAVAVFGLKLHRPGGHPRIDYLGAALIAAGVACVTLFTSWGGTQYDWDSPVIIGLGAGGVLLIALFAVAETRAAEPIIPLRLFRRRTFGVASGISFLVGFGMFGCMAFLPLFLQIVSGASATNSGFLVLPLMVGMLATSITAGRITSATGRYKLFPIIGTAIATGGMGLLASMDVHTSRLASSAYMVVLGAGLGLVMQTVVLAVQNTVDRKDLGSATSTVTFSRQVGASFGVAVFGAIFNNRLAAELRDVVPAGVRMPSTSSISREIIDRLPAQIRDGVLSAFAGALTDVFLYATPFMVLAFVGAWFLKEEPLHGSPQETSHTPAAPAAEQPLEAAVEANDHS</sequence>
<dbReference type="PANTHER" id="PTHR23501:SF197">
    <property type="entry name" value="COMD"/>
    <property type="match status" value="1"/>
</dbReference>
<feature type="transmembrane region" description="Helical" evidence="8">
    <location>
        <begin position="184"/>
        <end position="205"/>
    </location>
</feature>
<feature type="transmembrane region" description="Helical" evidence="8">
    <location>
        <begin position="488"/>
        <end position="506"/>
    </location>
</feature>
<feature type="compositionally biased region" description="Low complexity" evidence="7">
    <location>
        <begin position="522"/>
        <end position="541"/>
    </location>
</feature>
<feature type="transmembrane region" description="Helical" evidence="8">
    <location>
        <begin position="249"/>
        <end position="267"/>
    </location>
</feature>
<dbReference type="InterPro" id="IPR011701">
    <property type="entry name" value="MFS"/>
</dbReference>
<reference evidence="10 11" key="1">
    <citation type="submission" date="2021-07" db="EMBL/GenBank/DDBJ databases">
        <title>Actinomadura sp. PM05-2 isolated from lichen.</title>
        <authorList>
            <person name="Somphong A."/>
            <person name="Phongsopitanun W."/>
            <person name="Tanasupawat S."/>
            <person name="Peongsungnone V."/>
        </authorList>
    </citation>
    <scope>NUCLEOTIDE SEQUENCE [LARGE SCALE GENOMIC DNA]</scope>
    <source>
        <strain evidence="10 11">PM05-2</strain>
    </source>
</reference>
<feature type="transmembrane region" description="Helical" evidence="8">
    <location>
        <begin position="382"/>
        <end position="402"/>
    </location>
</feature>
<evidence type="ECO:0000259" key="9">
    <source>
        <dbReference type="PROSITE" id="PS50850"/>
    </source>
</evidence>
<dbReference type="NCBIfam" id="TIGR00711">
    <property type="entry name" value="efflux_EmrB"/>
    <property type="match status" value="1"/>
</dbReference>
<protein>
    <submittedName>
        <fullName evidence="10">MFS transporter</fullName>
    </submittedName>
</protein>
<dbReference type="Proteomes" id="UP000774570">
    <property type="component" value="Unassembled WGS sequence"/>
</dbReference>
<keyword evidence="6 8" id="KW-0472">Membrane</keyword>
<feature type="domain" description="Major facilitator superfamily (MFS) profile" evidence="9">
    <location>
        <begin position="33"/>
        <end position="511"/>
    </location>
</feature>
<evidence type="ECO:0000313" key="10">
    <source>
        <dbReference type="EMBL" id="MBW8480940.1"/>
    </source>
</evidence>
<evidence type="ECO:0000256" key="3">
    <source>
        <dbReference type="ARBA" id="ARBA00022475"/>
    </source>
</evidence>
<dbReference type="InterPro" id="IPR020846">
    <property type="entry name" value="MFS_dom"/>
</dbReference>
<dbReference type="PANTHER" id="PTHR23501">
    <property type="entry name" value="MAJOR FACILITATOR SUPERFAMILY"/>
    <property type="match status" value="1"/>
</dbReference>
<feature type="transmembrane region" description="Helical" evidence="8">
    <location>
        <begin position="217"/>
        <end position="237"/>
    </location>
</feature>
<gene>
    <name evidence="10" type="ORF">K1Y72_01070</name>
</gene>
<dbReference type="InterPro" id="IPR036259">
    <property type="entry name" value="MFS_trans_sf"/>
</dbReference>
<keyword evidence="4 8" id="KW-0812">Transmembrane</keyword>
<evidence type="ECO:0000313" key="11">
    <source>
        <dbReference type="Proteomes" id="UP000774570"/>
    </source>
</evidence>
<evidence type="ECO:0000256" key="1">
    <source>
        <dbReference type="ARBA" id="ARBA00004651"/>
    </source>
</evidence>
<keyword evidence="2" id="KW-0813">Transport</keyword>
<dbReference type="CDD" id="cd17502">
    <property type="entry name" value="MFS_Azr1_MDR_like"/>
    <property type="match status" value="1"/>
</dbReference>